<dbReference type="Proteomes" id="UP001204144">
    <property type="component" value="Unassembled WGS sequence"/>
</dbReference>
<accession>A0AAE3GZJ9</accession>
<evidence type="ECO:0000313" key="3">
    <source>
        <dbReference type="EMBL" id="MCP9761540.1"/>
    </source>
</evidence>
<dbReference type="PANTHER" id="PTHR33178:SF10">
    <property type="entry name" value="STRESS-RESPONSE A_B BARREL DOMAIN-CONTAINING PROTEIN"/>
    <property type="match status" value="1"/>
</dbReference>
<evidence type="ECO:0000256" key="1">
    <source>
        <dbReference type="ARBA" id="ARBA00011738"/>
    </source>
</evidence>
<comment type="subunit">
    <text evidence="1">Homodimer.</text>
</comment>
<dbReference type="Pfam" id="PF07876">
    <property type="entry name" value="Dabb"/>
    <property type="match status" value="1"/>
</dbReference>
<dbReference type="PANTHER" id="PTHR33178">
    <property type="match status" value="1"/>
</dbReference>
<dbReference type="InterPro" id="IPR013097">
    <property type="entry name" value="Dabb"/>
</dbReference>
<dbReference type="InterPro" id="IPR044662">
    <property type="entry name" value="HS1/DABB1-like"/>
</dbReference>
<dbReference type="PROSITE" id="PS51502">
    <property type="entry name" value="S_R_A_B_BARREL"/>
    <property type="match status" value="1"/>
</dbReference>
<reference evidence="3 4" key="1">
    <citation type="submission" date="2018-11" db="EMBL/GenBank/DDBJ databases">
        <title>Novel bacteria species description.</title>
        <authorList>
            <person name="Han J.-H."/>
        </authorList>
    </citation>
    <scope>NUCLEOTIDE SEQUENCE [LARGE SCALE GENOMIC DNA]</scope>
    <source>
        <strain evidence="3 4">KCTC23259</strain>
    </source>
</reference>
<dbReference type="RefSeq" id="WP_255035279.1">
    <property type="nucleotide sequence ID" value="NZ_RJUF01000002.1"/>
</dbReference>
<feature type="domain" description="Stress-response A/B barrel" evidence="2">
    <location>
        <begin position="2"/>
        <end position="93"/>
    </location>
</feature>
<dbReference type="EMBL" id="RJUF01000002">
    <property type="protein sequence ID" value="MCP9761540.1"/>
    <property type="molecule type" value="Genomic_DNA"/>
</dbReference>
<dbReference type="SUPFAM" id="SSF54909">
    <property type="entry name" value="Dimeric alpha+beta barrel"/>
    <property type="match status" value="1"/>
</dbReference>
<dbReference type="InterPro" id="IPR011008">
    <property type="entry name" value="Dimeric_a/b-barrel"/>
</dbReference>
<dbReference type="AlphaFoldDB" id="A0AAE3GZJ9"/>
<dbReference type="Gene3D" id="3.30.70.100">
    <property type="match status" value="1"/>
</dbReference>
<name>A0AAE3GZJ9_9BACT</name>
<sequence length="99" mass="11848">MIRHSVILKLKNTIGVEEKLAFFDAVDKLKDIPDVKRFEVMNQISSKNKFEYGISMEFDIQEQYDTYTNHPFHVAFVQNFWIPNVEDFLEIDYTPYNHL</sequence>
<keyword evidence="4" id="KW-1185">Reference proteome</keyword>
<evidence type="ECO:0000259" key="2">
    <source>
        <dbReference type="PROSITE" id="PS51502"/>
    </source>
</evidence>
<evidence type="ECO:0000313" key="4">
    <source>
        <dbReference type="Proteomes" id="UP001204144"/>
    </source>
</evidence>
<organism evidence="3 4">
    <name type="scientific">Lacihabitans soyangensis</name>
    <dbReference type="NCBI Taxonomy" id="869394"/>
    <lineage>
        <taxon>Bacteria</taxon>
        <taxon>Pseudomonadati</taxon>
        <taxon>Bacteroidota</taxon>
        <taxon>Cytophagia</taxon>
        <taxon>Cytophagales</taxon>
        <taxon>Leadbetterellaceae</taxon>
        <taxon>Lacihabitans</taxon>
    </lineage>
</organism>
<proteinExistence type="predicted"/>
<protein>
    <submittedName>
        <fullName evidence="3">Dabb family protein</fullName>
    </submittedName>
</protein>
<comment type="caution">
    <text evidence="3">The sequence shown here is derived from an EMBL/GenBank/DDBJ whole genome shotgun (WGS) entry which is preliminary data.</text>
</comment>
<dbReference type="SMART" id="SM00886">
    <property type="entry name" value="Dabb"/>
    <property type="match status" value="1"/>
</dbReference>
<gene>
    <name evidence="3" type="ORF">EGI31_01145</name>
</gene>